<dbReference type="WBParaSite" id="GPUH_0002620301-mRNA-1">
    <property type="protein sequence ID" value="GPUH_0002620301-mRNA-1"/>
    <property type="gene ID" value="GPUH_0002620301"/>
</dbReference>
<evidence type="ECO:0000256" key="1">
    <source>
        <dbReference type="SAM" id="MobiDB-lite"/>
    </source>
</evidence>
<dbReference type="AlphaFoldDB" id="A0A183DCU1"/>
<evidence type="ECO:0000313" key="6">
    <source>
        <dbReference type="WBParaSite" id="GPUH_0000654101-mRNA-1"/>
    </source>
</evidence>
<feature type="transmembrane region" description="Helical" evidence="2">
    <location>
        <begin position="106"/>
        <end position="125"/>
    </location>
</feature>
<evidence type="ECO:0000256" key="2">
    <source>
        <dbReference type="SAM" id="Phobius"/>
    </source>
</evidence>
<accession>A0A183DCU1</accession>
<dbReference type="EMBL" id="UYRT01015510">
    <property type="protein sequence ID" value="VDK55079.1"/>
    <property type="molecule type" value="Genomic_DNA"/>
</dbReference>
<protein>
    <submittedName>
        <fullName evidence="6 7">Acidic leucine-rich nuclear phosphoprotein 32-related protein 2-like</fullName>
    </submittedName>
</protein>
<reference evidence="3 5" key="2">
    <citation type="submission" date="2018-11" db="EMBL/GenBank/DDBJ databases">
        <authorList>
            <consortium name="Pathogen Informatics"/>
        </authorList>
    </citation>
    <scope>NUCLEOTIDE SEQUENCE [LARGE SCALE GENOMIC DNA]</scope>
</reference>
<evidence type="ECO:0000313" key="5">
    <source>
        <dbReference type="Proteomes" id="UP000271098"/>
    </source>
</evidence>
<feature type="compositionally biased region" description="Acidic residues" evidence="1">
    <location>
        <begin position="26"/>
        <end position="37"/>
    </location>
</feature>
<feature type="region of interest" description="Disordered" evidence="1">
    <location>
        <begin position="18"/>
        <end position="100"/>
    </location>
</feature>
<keyword evidence="2" id="KW-1133">Transmembrane helix</keyword>
<evidence type="ECO:0000313" key="7">
    <source>
        <dbReference type="WBParaSite" id="GPUH_0002620301-mRNA-1"/>
    </source>
</evidence>
<evidence type="ECO:0000313" key="3">
    <source>
        <dbReference type="EMBL" id="VDK55079.1"/>
    </source>
</evidence>
<organism evidence="6">
    <name type="scientific">Gongylonema pulchrum</name>
    <dbReference type="NCBI Taxonomy" id="637853"/>
    <lineage>
        <taxon>Eukaryota</taxon>
        <taxon>Metazoa</taxon>
        <taxon>Ecdysozoa</taxon>
        <taxon>Nematoda</taxon>
        <taxon>Chromadorea</taxon>
        <taxon>Rhabditida</taxon>
        <taxon>Spirurina</taxon>
        <taxon>Spiruromorpha</taxon>
        <taxon>Spiruroidea</taxon>
        <taxon>Gongylonematidae</taxon>
        <taxon>Gongylonema</taxon>
    </lineage>
</organism>
<name>A0A183DCU1_9BILA</name>
<sequence length="126" mass="13593">MLFARFNLESNEETCLQVENDFQNGVDEESFGEDSDDDALHGGGLGQGSNQRGLAFGESDDDEAGADDDGEADDNDAEADDDGSTGSEDSDEDPAPRIHGTRMNSVCSFFASFSFFLTFVLISWIN</sequence>
<evidence type="ECO:0000313" key="4">
    <source>
        <dbReference type="EMBL" id="VDN45199.1"/>
    </source>
</evidence>
<feature type="compositionally biased region" description="Acidic residues" evidence="1">
    <location>
        <begin position="58"/>
        <end position="93"/>
    </location>
</feature>
<dbReference type="EMBL" id="UYRT01109100">
    <property type="protein sequence ID" value="VDN45199.1"/>
    <property type="molecule type" value="Genomic_DNA"/>
</dbReference>
<keyword evidence="2" id="KW-0812">Transmembrane</keyword>
<keyword evidence="2" id="KW-0472">Membrane</keyword>
<gene>
    <name evidence="4" type="ORF">GPUH_LOCUS26174</name>
    <name evidence="3" type="ORF">GPUH_LOCUS6537</name>
</gene>
<keyword evidence="5" id="KW-1185">Reference proteome</keyword>
<dbReference type="WBParaSite" id="GPUH_0000654101-mRNA-1">
    <property type="protein sequence ID" value="GPUH_0000654101-mRNA-1"/>
    <property type="gene ID" value="GPUH_0000654101"/>
</dbReference>
<proteinExistence type="predicted"/>
<reference evidence="6 7" key="1">
    <citation type="submission" date="2016-06" db="UniProtKB">
        <authorList>
            <consortium name="WormBaseParasite"/>
        </authorList>
    </citation>
    <scope>IDENTIFICATION</scope>
</reference>
<dbReference type="Proteomes" id="UP000271098">
    <property type="component" value="Unassembled WGS sequence"/>
</dbReference>